<proteinExistence type="predicted"/>
<protein>
    <submittedName>
        <fullName evidence="2">Uncharacterized protein</fullName>
    </submittedName>
</protein>
<organism evidence="2 3">
    <name type="scientific">Nocardia jinanensis</name>
    <dbReference type="NCBI Taxonomy" id="382504"/>
    <lineage>
        <taxon>Bacteria</taxon>
        <taxon>Bacillati</taxon>
        <taxon>Actinomycetota</taxon>
        <taxon>Actinomycetes</taxon>
        <taxon>Mycobacteriales</taxon>
        <taxon>Nocardiaceae</taxon>
        <taxon>Nocardia</taxon>
    </lineage>
</organism>
<feature type="transmembrane region" description="Helical" evidence="1">
    <location>
        <begin position="21"/>
        <end position="41"/>
    </location>
</feature>
<dbReference type="RefSeq" id="WP_267886581.1">
    <property type="nucleotide sequence ID" value="NZ_BMMH01000003.1"/>
</dbReference>
<name>A0A917RFK9_9NOCA</name>
<dbReference type="Proteomes" id="UP000638263">
    <property type="component" value="Unassembled WGS sequence"/>
</dbReference>
<accession>A0A917RFK9</accession>
<comment type="caution">
    <text evidence="2">The sequence shown here is derived from an EMBL/GenBank/DDBJ whole genome shotgun (WGS) entry which is preliminary data.</text>
</comment>
<sequence length="42" mass="4553">MWKEIGTTVRAAMRDWGTTMRLCVLVVALALAAATVMWGLAS</sequence>
<gene>
    <name evidence="2" type="ORF">GCM10011588_20180</name>
</gene>
<keyword evidence="1" id="KW-0812">Transmembrane</keyword>
<keyword evidence="3" id="KW-1185">Reference proteome</keyword>
<evidence type="ECO:0000313" key="3">
    <source>
        <dbReference type="Proteomes" id="UP000638263"/>
    </source>
</evidence>
<reference evidence="2" key="2">
    <citation type="submission" date="2020-09" db="EMBL/GenBank/DDBJ databases">
        <authorList>
            <person name="Sun Q."/>
            <person name="Zhou Y."/>
        </authorList>
    </citation>
    <scope>NUCLEOTIDE SEQUENCE</scope>
    <source>
        <strain evidence="2">CGMCC 4.3508</strain>
    </source>
</reference>
<dbReference type="EMBL" id="BMMH01000003">
    <property type="protein sequence ID" value="GGL05688.1"/>
    <property type="molecule type" value="Genomic_DNA"/>
</dbReference>
<evidence type="ECO:0000256" key="1">
    <source>
        <dbReference type="SAM" id="Phobius"/>
    </source>
</evidence>
<dbReference type="AlphaFoldDB" id="A0A917RFK9"/>
<keyword evidence="1" id="KW-0472">Membrane</keyword>
<reference evidence="2" key="1">
    <citation type="journal article" date="2014" name="Int. J. Syst. Evol. Microbiol.">
        <title>Complete genome sequence of Corynebacterium casei LMG S-19264T (=DSM 44701T), isolated from a smear-ripened cheese.</title>
        <authorList>
            <consortium name="US DOE Joint Genome Institute (JGI-PGF)"/>
            <person name="Walter F."/>
            <person name="Albersmeier A."/>
            <person name="Kalinowski J."/>
            <person name="Ruckert C."/>
        </authorList>
    </citation>
    <scope>NUCLEOTIDE SEQUENCE</scope>
    <source>
        <strain evidence="2">CGMCC 4.3508</strain>
    </source>
</reference>
<evidence type="ECO:0000313" key="2">
    <source>
        <dbReference type="EMBL" id="GGL05688.1"/>
    </source>
</evidence>
<keyword evidence="1" id="KW-1133">Transmembrane helix</keyword>